<keyword evidence="1" id="KW-1185">Reference proteome</keyword>
<dbReference type="Gene3D" id="3.40.30.10">
    <property type="entry name" value="Glutaredoxin"/>
    <property type="match status" value="1"/>
</dbReference>
<dbReference type="InterPro" id="IPR036249">
    <property type="entry name" value="Thioredoxin-like_sf"/>
</dbReference>
<evidence type="ECO:0000313" key="2">
    <source>
        <dbReference type="WBParaSite" id="Csp11.Scaffold50.g309.t1"/>
    </source>
</evidence>
<sequence length="129" mass="14912">MSQLWTKIRYGVRWNPAERLALATRALNLQKVKSIDISIDPLHHDNLSIRTFWHSIMAPKVRLTNPNVRVKTEIRNDRRAPFFVTTLDDGHKLHISTENMTAMDVIMNFNRLTGQPELGKAGTRPRTKI</sequence>
<dbReference type="SUPFAM" id="SSF52833">
    <property type="entry name" value="Thioredoxin-like"/>
    <property type="match status" value="1"/>
</dbReference>
<dbReference type="WBParaSite" id="Csp11.Scaffold50.g309.t1">
    <property type="protein sequence ID" value="Csp11.Scaffold50.g309.t1"/>
    <property type="gene ID" value="Csp11.Scaffold50.g309"/>
</dbReference>
<dbReference type="PANTHER" id="PTHR33618:SF1">
    <property type="entry name" value="LARGE RIBOSOMAL SUBUNIT PROTEIN ML53"/>
    <property type="match status" value="1"/>
</dbReference>
<accession>A0A1I7T4A6</accession>
<organism evidence="1 2">
    <name type="scientific">Caenorhabditis tropicalis</name>
    <dbReference type="NCBI Taxonomy" id="1561998"/>
    <lineage>
        <taxon>Eukaryota</taxon>
        <taxon>Metazoa</taxon>
        <taxon>Ecdysozoa</taxon>
        <taxon>Nematoda</taxon>
        <taxon>Chromadorea</taxon>
        <taxon>Rhabditida</taxon>
        <taxon>Rhabditina</taxon>
        <taxon>Rhabditomorpha</taxon>
        <taxon>Rhabditoidea</taxon>
        <taxon>Rhabditidae</taxon>
        <taxon>Peloderinae</taxon>
        <taxon>Caenorhabditis</taxon>
    </lineage>
</organism>
<proteinExistence type="predicted"/>
<dbReference type="GO" id="GO:0005762">
    <property type="term" value="C:mitochondrial large ribosomal subunit"/>
    <property type="evidence" value="ECO:0007669"/>
    <property type="project" value="TreeGrafter"/>
</dbReference>
<protein>
    <submittedName>
        <fullName evidence="2">L51_S25_CI-B8 domain-containing protein</fullName>
    </submittedName>
</protein>
<dbReference type="InterPro" id="IPR052473">
    <property type="entry name" value="mtLSU_mL53"/>
</dbReference>
<evidence type="ECO:0000313" key="1">
    <source>
        <dbReference type="Proteomes" id="UP000095282"/>
    </source>
</evidence>
<dbReference type="STRING" id="1561998.A0A1I7T4A6"/>
<dbReference type="PANTHER" id="PTHR33618">
    <property type="entry name" value="39S RIBOSOMAL PROTEIN L53, MITOCHONDRIAL"/>
    <property type="match status" value="1"/>
</dbReference>
<dbReference type="eggNOG" id="ENOG502S5XP">
    <property type="taxonomic scope" value="Eukaryota"/>
</dbReference>
<reference evidence="2" key="1">
    <citation type="submission" date="2016-11" db="UniProtKB">
        <authorList>
            <consortium name="WormBaseParasite"/>
        </authorList>
    </citation>
    <scope>IDENTIFICATION</scope>
</reference>
<name>A0A1I7T4A6_9PELO</name>
<dbReference type="AlphaFoldDB" id="A0A1I7T4A6"/>
<dbReference type="Proteomes" id="UP000095282">
    <property type="component" value="Unplaced"/>
</dbReference>